<dbReference type="Pfam" id="PF13489">
    <property type="entry name" value="Methyltransf_23"/>
    <property type="match status" value="1"/>
</dbReference>
<dbReference type="PANTHER" id="PTHR13090">
    <property type="entry name" value="ARGININE-HYDROXYLASE NDUFAF5, MITOCHONDRIAL"/>
    <property type="match status" value="1"/>
</dbReference>
<dbReference type="GO" id="GO:0005739">
    <property type="term" value="C:mitochondrion"/>
    <property type="evidence" value="ECO:0007669"/>
    <property type="project" value="TreeGrafter"/>
</dbReference>
<dbReference type="GeneID" id="43584939"/>
<dbReference type="Gene3D" id="3.40.50.150">
    <property type="entry name" value="Vaccinia Virus protein VP39"/>
    <property type="match status" value="1"/>
</dbReference>
<dbReference type="OrthoDB" id="16816at2759"/>
<name>A0A5E8CAJ0_9ASCO</name>
<keyword evidence="4" id="KW-1185">Reference proteome</keyword>
<sequence>MIRTLRPLFRQYPAVSRAQCFSTFPAKFSAAPNTPSPAYEVFDKRTKRIQKDRAASNASVSREVSYLREEVASRMIERLAFISREFPRVLDLGAGAGTLENVLCREDTPDSELVQSRLKHVTMLESSEKLLYRDSDLNQFSFNTKMNLSRVVGDEEFLTGPDGAPLFPPESFDAVLSSMSLHWINDLPGILSRVQDVLVPDGMFMAAMLGGDSLYELRTTLQLAESERAGGVSPRMSPLADVRDMGSLMQRAKFNLLTVDVDDIIVSYPDTYSLIEDLQAMGESNAVLARQSYIPRDILVAADPIYRALHGNEDGSIPATFRVIYLIGWKPAPTQQKPLARGSAQMSLKDALPTYGSSSSSDSEKK</sequence>
<dbReference type="InterPro" id="IPR029063">
    <property type="entry name" value="SAM-dependent_MTases_sf"/>
</dbReference>
<dbReference type="RefSeq" id="XP_031856730.1">
    <property type="nucleotide sequence ID" value="XM_032000839.1"/>
</dbReference>
<dbReference type="SUPFAM" id="SSF53335">
    <property type="entry name" value="S-adenosyl-L-methionine-dependent methyltransferases"/>
    <property type="match status" value="1"/>
</dbReference>
<evidence type="ECO:0000256" key="1">
    <source>
        <dbReference type="ARBA" id="ARBA00022603"/>
    </source>
</evidence>
<gene>
    <name evidence="3" type="ORF">SAPINGB_P006125</name>
</gene>
<dbReference type="InterPro" id="IPR050602">
    <property type="entry name" value="Malonyl-ACP_OMT"/>
</dbReference>
<dbReference type="GO" id="GO:0032259">
    <property type="term" value="P:methylation"/>
    <property type="evidence" value="ECO:0007669"/>
    <property type="project" value="UniProtKB-KW"/>
</dbReference>
<keyword evidence="2" id="KW-0808">Transferase</keyword>
<proteinExistence type="predicted"/>
<dbReference type="EMBL" id="CABVLU010000005">
    <property type="protein sequence ID" value="VVT58276.1"/>
    <property type="molecule type" value="Genomic_DNA"/>
</dbReference>
<organism evidence="3 4">
    <name type="scientific">Magnusiomyces paraingens</name>
    <dbReference type="NCBI Taxonomy" id="2606893"/>
    <lineage>
        <taxon>Eukaryota</taxon>
        <taxon>Fungi</taxon>
        <taxon>Dikarya</taxon>
        <taxon>Ascomycota</taxon>
        <taxon>Saccharomycotina</taxon>
        <taxon>Dipodascomycetes</taxon>
        <taxon>Dipodascales</taxon>
        <taxon>Dipodascaceae</taxon>
        <taxon>Magnusiomyces</taxon>
    </lineage>
</organism>
<accession>A0A5E8CAJ0</accession>
<dbReference type="PANTHER" id="PTHR13090:SF1">
    <property type="entry name" value="ARGININE-HYDROXYLASE NDUFAF5, MITOCHONDRIAL"/>
    <property type="match status" value="1"/>
</dbReference>
<dbReference type="Proteomes" id="UP000398389">
    <property type="component" value="Unassembled WGS sequence"/>
</dbReference>
<evidence type="ECO:0000313" key="4">
    <source>
        <dbReference type="Proteomes" id="UP000398389"/>
    </source>
</evidence>
<dbReference type="GO" id="GO:0032981">
    <property type="term" value="P:mitochondrial respiratory chain complex I assembly"/>
    <property type="evidence" value="ECO:0007669"/>
    <property type="project" value="TreeGrafter"/>
</dbReference>
<dbReference type="AlphaFoldDB" id="A0A5E8CAJ0"/>
<evidence type="ECO:0000313" key="3">
    <source>
        <dbReference type="EMBL" id="VVT58276.1"/>
    </source>
</evidence>
<protein>
    <recommendedName>
        <fullName evidence="5">Methyltransferase type 11 domain-containing protein</fullName>
    </recommendedName>
</protein>
<dbReference type="GO" id="GO:0008168">
    <property type="term" value="F:methyltransferase activity"/>
    <property type="evidence" value="ECO:0007669"/>
    <property type="project" value="UniProtKB-KW"/>
</dbReference>
<evidence type="ECO:0000256" key="2">
    <source>
        <dbReference type="ARBA" id="ARBA00022679"/>
    </source>
</evidence>
<keyword evidence="1" id="KW-0489">Methyltransferase</keyword>
<evidence type="ECO:0008006" key="5">
    <source>
        <dbReference type="Google" id="ProtNLM"/>
    </source>
</evidence>
<dbReference type="CDD" id="cd02440">
    <property type="entry name" value="AdoMet_MTases"/>
    <property type="match status" value="1"/>
</dbReference>
<reference evidence="3 4" key="1">
    <citation type="submission" date="2019-09" db="EMBL/GenBank/DDBJ databases">
        <authorList>
            <person name="Brejova B."/>
        </authorList>
    </citation>
    <scope>NUCLEOTIDE SEQUENCE [LARGE SCALE GENOMIC DNA]</scope>
</reference>